<organism evidence="1">
    <name type="scientific">marine sediment metagenome</name>
    <dbReference type="NCBI Taxonomy" id="412755"/>
    <lineage>
        <taxon>unclassified sequences</taxon>
        <taxon>metagenomes</taxon>
        <taxon>ecological metagenomes</taxon>
    </lineage>
</organism>
<gene>
    <name evidence="1" type="ORF">S03H2_11303</name>
</gene>
<sequence length="187" mass="19972">MEKKQLLLIPALALLIVGVFALAFFTQDNSSSNVGDSIEYHSSVCKQVTRADGTIEPVECSSNVLYDTGKELIEDYIGTTGGAGDACDWIELGDAALAAGEPQADSSEAYTAHGADGLEKQAGTVASNAPSGNWSVWYEWTSTGDDQLTNVTHLINANDDEFAGNSFTLVTLQTNDKLTVNWTIWVT</sequence>
<evidence type="ECO:0000313" key="1">
    <source>
        <dbReference type="EMBL" id="GAH41194.1"/>
    </source>
</evidence>
<protein>
    <submittedName>
        <fullName evidence="1">Uncharacterized protein</fullName>
    </submittedName>
</protein>
<dbReference type="EMBL" id="BARU01005776">
    <property type="protein sequence ID" value="GAH41194.1"/>
    <property type="molecule type" value="Genomic_DNA"/>
</dbReference>
<comment type="caution">
    <text evidence="1">The sequence shown here is derived from an EMBL/GenBank/DDBJ whole genome shotgun (WGS) entry which is preliminary data.</text>
</comment>
<reference evidence="1" key="1">
    <citation type="journal article" date="2014" name="Front. Microbiol.">
        <title>High frequency of phylogenetically diverse reductive dehalogenase-homologous genes in deep subseafloor sedimentary metagenomes.</title>
        <authorList>
            <person name="Kawai M."/>
            <person name="Futagami T."/>
            <person name="Toyoda A."/>
            <person name="Takaki Y."/>
            <person name="Nishi S."/>
            <person name="Hori S."/>
            <person name="Arai W."/>
            <person name="Tsubouchi T."/>
            <person name="Morono Y."/>
            <person name="Uchiyama I."/>
            <person name="Ito T."/>
            <person name="Fujiyama A."/>
            <person name="Inagaki F."/>
            <person name="Takami H."/>
        </authorList>
    </citation>
    <scope>NUCLEOTIDE SEQUENCE</scope>
    <source>
        <strain evidence="1">Expedition CK06-06</strain>
    </source>
</reference>
<name>X1GHV1_9ZZZZ</name>
<accession>X1GHV1</accession>
<proteinExistence type="predicted"/>
<dbReference type="AlphaFoldDB" id="X1GHV1"/>